<dbReference type="AlphaFoldDB" id="A0A6C0I3D5"/>
<name>A0A6C0I3D5_9ZZZZ</name>
<organism evidence="1">
    <name type="scientific">viral metagenome</name>
    <dbReference type="NCBI Taxonomy" id="1070528"/>
    <lineage>
        <taxon>unclassified sequences</taxon>
        <taxon>metagenomes</taxon>
        <taxon>organismal metagenomes</taxon>
    </lineage>
</organism>
<protein>
    <submittedName>
        <fullName evidence="1">Uncharacterized protein</fullName>
    </submittedName>
</protein>
<reference evidence="1" key="1">
    <citation type="journal article" date="2020" name="Nature">
        <title>Giant virus diversity and host interactions through global metagenomics.</title>
        <authorList>
            <person name="Schulz F."/>
            <person name="Roux S."/>
            <person name="Paez-Espino D."/>
            <person name="Jungbluth S."/>
            <person name="Walsh D.A."/>
            <person name="Denef V.J."/>
            <person name="McMahon K.D."/>
            <person name="Konstantinidis K.T."/>
            <person name="Eloe-Fadrosh E.A."/>
            <person name="Kyrpides N.C."/>
            <person name="Woyke T."/>
        </authorList>
    </citation>
    <scope>NUCLEOTIDE SEQUENCE</scope>
    <source>
        <strain evidence="1">GVMAG-M-3300023184-18</strain>
    </source>
</reference>
<sequence length="39" mass="4573">MIGLGWVMMYNSIVEKYVDTKNEMKKINNTNNIIIVNKI</sequence>
<accession>A0A6C0I3D5</accession>
<dbReference type="EMBL" id="MN740077">
    <property type="protein sequence ID" value="QHT86876.1"/>
    <property type="molecule type" value="Genomic_DNA"/>
</dbReference>
<evidence type="ECO:0000313" key="1">
    <source>
        <dbReference type="EMBL" id="QHT86876.1"/>
    </source>
</evidence>
<proteinExistence type="predicted"/>